<dbReference type="RefSeq" id="WP_090796048.1">
    <property type="nucleotide sequence ID" value="NZ_BOND01000020.1"/>
</dbReference>
<evidence type="ECO:0000256" key="2">
    <source>
        <dbReference type="ARBA" id="ARBA00004736"/>
    </source>
</evidence>
<organism evidence="9 10">
    <name type="scientific">Asanoa ishikariensis</name>
    <dbReference type="NCBI Taxonomy" id="137265"/>
    <lineage>
        <taxon>Bacteria</taxon>
        <taxon>Bacillati</taxon>
        <taxon>Actinomycetota</taxon>
        <taxon>Actinomycetes</taxon>
        <taxon>Micromonosporales</taxon>
        <taxon>Micromonosporaceae</taxon>
        <taxon>Asanoa</taxon>
    </lineage>
</organism>
<evidence type="ECO:0000256" key="6">
    <source>
        <dbReference type="ARBA" id="ARBA00023239"/>
    </source>
</evidence>
<sequence length="209" mass="21243">MTSNARDLLAISPVIPVVVVEDAASAVPLAEALLRGGVGIIEITLRTPDALAALAAVAKAVPEMRVGAGTVVTPGQVEAARDAGATFLVSPGATDALVDAARTSGLPFLPGAGTVSEMLALRERGLDTLKFFPAEASGGRGYLSSVHGPLPDLAFCPTGGVTAGTAADWLALPNVGCVGGSWLTPADAVRAHDWERVERLARESTSLRL</sequence>
<dbReference type="AlphaFoldDB" id="A0A1H3S3K9"/>
<dbReference type="InterPro" id="IPR000887">
    <property type="entry name" value="Aldlse_KDPG_KHG"/>
</dbReference>
<keyword evidence="8" id="KW-0119">Carbohydrate metabolism</keyword>
<dbReference type="InterPro" id="IPR013785">
    <property type="entry name" value="Aldolase_TIM"/>
</dbReference>
<dbReference type="Proteomes" id="UP000199632">
    <property type="component" value="Unassembled WGS sequence"/>
</dbReference>
<evidence type="ECO:0000313" key="9">
    <source>
        <dbReference type="EMBL" id="SDZ32673.1"/>
    </source>
</evidence>
<comment type="similarity">
    <text evidence="3">Belongs to the KHG/KDPG aldolase family.</text>
</comment>
<evidence type="ECO:0000256" key="4">
    <source>
        <dbReference type="ARBA" id="ARBA00011233"/>
    </source>
</evidence>
<keyword evidence="7" id="KW-0704">Schiff base</keyword>
<dbReference type="InterPro" id="IPR031338">
    <property type="entry name" value="KDPG/KHG_AS_2"/>
</dbReference>
<evidence type="ECO:0000256" key="8">
    <source>
        <dbReference type="ARBA" id="ARBA00023277"/>
    </source>
</evidence>
<dbReference type="Gene3D" id="3.20.20.70">
    <property type="entry name" value="Aldolase class I"/>
    <property type="match status" value="1"/>
</dbReference>
<dbReference type="EC" id="4.1.2.14" evidence="5"/>
<keyword evidence="10" id="KW-1185">Reference proteome</keyword>
<dbReference type="CDD" id="cd00452">
    <property type="entry name" value="KDPG_aldolase"/>
    <property type="match status" value="1"/>
</dbReference>
<evidence type="ECO:0000256" key="7">
    <source>
        <dbReference type="ARBA" id="ARBA00023270"/>
    </source>
</evidence>
<dbReference type="OrthoDB" id="9805177at2"/>
<dbReference type="InterPro" id="IPR031337">
    <property type="entry name" value="KDPG/KHG_AS_1"/>
</dbReference>
<proteinExistence type="inferred from homology"/>
<comment type="catalytic activity">
    <reaction evidence="1">
        <text>2-dehydro-3-deoxy-6-phospho-D-gluconate = D-glyceraldehyde 3-phosphate + pyruvate</text>
        <dbReference type="Rhea" id="RHEA:17089"/>
        <dbReference type="ChEBI" id="CHEBI:15361"/>
        <dbReference type="ChEBI" id="CHEBI:57569"/>
        <dbReference type="ChEBI" id="CHEBI:59776"/>
        <dbReference type="EC" id="4.1.2.14"/>
    </reaction>
</comment>
<evidence type="ECO:0000256" key="5">
    <source>
        <dbReference type="ARBA" id="ARBA00013063"/>
    </source>
</evidence>
<evidence type="ECO:0000256" key="1">
    <source>
        <dbReference type="ARBA" id="ARBA00000654"/>
    </source>
</evidence>
<dbReference type="Pfam" id="PF01081">
    <property type="entry name" value="Aldolase"/>
    <property type="match status" value="1"/>
</dbReference>
<evidence type="ECO:0000256" key="3">
    <source>
        <dbReference type="ARBA" id="ARBA00006906"/>
    </source>
</evidence>
<dbReference type="PANTHER" id="PTHR30246:SF1">
    <property type="entry name" value="2-DEHYDRO-3-DEOXY-6-PHOSPHOGALACTONATE ALDOLASE-RELATED"/>
    <property type="match status" value="1"/>
</dbReference>
<dbReference type="PROSITE" id="PS00159">
    <property type="entry name" value="ALDOLASE_KDPG_KHG_1"/>
    <property type="match status" value="1"/>
</dbReference>
<dbReference type="NCBIfam" id="TIGR01182">
    <property type="entry name" value="eda"/>
    <property type="match status" value="1"/>
</dbReference>
<protein>
    <recommendedName>
        <fullName evidence="5">2-dehydro-3-deoxy-phosphogluconate aldolase</fullName>
        <ecNumber evidence="5">4.1.2.14</ecNumber>
    </recommendedName>
</protein>
<dbReference type="SUPFAM" id="SSF51569">
    <property type="entry name" value="Aldolase"/>
    <property type="match status" value="1"/>
</dbReference>
<comment type="subunit">
    <text evidence="4">Homotrimer.</text>
</comment>
<name>A0A1H3S3K9_9ACTN</name>
<dbReference type="NCBIfam" id="NF004325">
    <property type="entry name" value="PRK05718.1"/>
    <property type="match status" value="1"/>
</dbReference>
<keyword evidence="6" id="KW-0456">Lyase</keyword>
<evidence type="ECO:0000313" key="10">
    <source>
        <dbReference type="Proteomes" id="UP000199632"/>
    </source>
</evidence>
<dbReference type="GO" id="GO:0008675">
    <property type="term" value="F:2-dehydro-3-deoxy-phosphogluconate aldolase activity"/>
    <property type="evidence" value="ECO:0007669"/>
    <property type="project" value="UniProtKB-EC"/>
</dbReference>
<gene>
    <name evidence="9" type="ORF">SAMN05421684_4531</name>
</gene>
<dbReference type="STRING" id="137265.SAMN05421684_4531"/>
<reference evidence="10" key="1">
    <citation type="submission" date="2016-10" db="EMBL/GenBank/DDBJ databases">
        <authorList>
            <person name="Varghese N."/>
            <person name="Submissions S."/>
        </authorList>
    </citation>
    <scope>NUCLEOTIDE SEQUENCE [LARGE SCALE GENOMIC DNA]</scope>
    <source>
        <strain evidence="10">DSM 44718</strain>
    </source>
</reference>
<comment type="pathway">
    <text evidence="2">Carbohydrate acid metabolism; 2-dehydro-3-deoxy-D-gluconate degradation; D-glyceraldehyde 3-phosphate and pyruvate from 2-dehydro-3-deoxy-D-gluconate: step 2/2.</text>
</comment>
<accession>A0A1H3S3K9</accession>
<dbReference type="PROSITE" id="PS00160">
    <property type="entry name" value="ALDOLASE_KDPG_KHG_2"/>
    <property type="match status" value="1"/>
</dbReference>
<dbReference type="EMBL" id="FNQB01000002">
    <property type="protein sequence ID" value="SDZ32673.1"/>
    <property type="molecule type" value="Genomic_DNA"/>
</dbReference>
<dbReference type="PANTHER" id="PTHR30246">
    <property type="entry name" value="2-KETO-3-DEOXY-6-PHOSPHOGLUCONATE ALDOLASE"/>
    <property type="match status" value="1"/>
</dbReference>